<protein>
    <submittedName>
        <fullName evidence="1">Uncharacterized protein</fullName>
    </submittedName>
</protein>
<proteinExistence type="predicted"/>
<dbReference type="KEGG" id="req:REQ_24480"/>
<name>A0A3S5Y7L4_RHOH1</name>
<sequence length="37" mass="4011">MIVAAASSHDVVGAELDRVNPGAPRALPVRRIEEEKR</sequence>
<evidence type="ECO:0000313" key="1">
    <source>
        <dbReference type="EMBL" id="CBH48487.1"/>
    </source>
</evidence>
<dbReference type="Proteomes" id="UP001154400">
    <property type="component" value="Chromosome"/>
</dbReference>
<gene>
    <name evidence="1" type="ordered locus">REQ_24480</name>
</gene>
<dbReference type="EMBL" id="FN563149">
    <property type="protein sequence ID" value="CBH48487.1"/>
    <property type="molecule type" value="Genomic_DNA"/>
</dbReference>
<reference evidence="1" key="1">
    <citation type="journal article" date="2010" name="PLoS Genet.">
        <title>The genome of a pathogenic rhodococcus: cooptive virulence underpinned by key gene acquisitions.</title>
        <authorList>
            <person name="Letek M."/>
            <person name="Gonzalez P."/>
            <person name="Macarthur I."/>
            <person name="Rodriguez H."/>
            <person name="Freeman T.C."/>
            <person name="Valero-Rello A."/>
            <person name="Blanco M."/>
            <person name="Buckley T."/>
            <person name="Cherevach I."/>
            <person name="Fahey R."/>
            <person name="Hapeshi A."/>
            <person name="Holdstock J."/>
            <person name="Leadon D."/>
            <person name="Navas J."/>
            <person name="Ocampo A."/>
            <person name="Quail M.A."/>
            <person name="Sanders M."/>
            <person name="Scortti M.M."/>
            <person name="Prescott J.F."/>
            <person name="Fogarty U."/>
            <person name="Meijer W.G."/>
            <person name="Parkhill J."/>
            <person name="Bentley S.D."/>
            <person name="Vazquez-Boland J.A."/>
        </authorList>
    </citation>
    <scope>NUCLEOTIDE SEQUENCE [LARGE SCALE GENOMIC DNA]</scope>
    <source>
        <strain evidence="1 2">103S</strain>
    </source>
</reference>
<evidence type="ECO:0000313" key="2">
    <source>
        <dbReference type="Proteomes" id="UP000006892"/>
    </source>
</evidence>
<accession>A0A3S5Y7L4</accession>
<organism evidence="1">
    <name type="scientific">Rhodococcus hoagii (strain 103S)</name>
    <name type="common">Rhodococcus equi</name>
    <dbReference type="NCBI Taxonomy" id="685727"/>
    <lineage>
        <taxon>Bacteria</taxon>
        <taxon>Bacillati</taxon>
        <taxon>Actinomycetota</taxon>
        <taxon>Actinomycetes</taxon>
        <taxon>Mycobacteriales</taxon>
        <taxon>Nocardiaceae</taxon>
        <taxon>Prescottella</taxon>
    </lineage>
</organism>
<dbReference type="AlphaFoldDB" id="A0A3S5Y7L4"/>